<organism evidence="2 3">
    <name type="scientific">Bifidobacterium pseudolongum subsp. globosum</name>
    <dbReference type="NCBI Taxonomy" id="1690"/>
    <lineage>
        <taxon>Bacteria</taxon>
        <taxon>Bacillati</taxon>
        <taxon>Actinomycetota</taxon>
        <taxon>Actinomycetes</taxon>
        <taxon>Bifidobacteriales</taxon>
        <taxon>Bifidobacteriaceae</taxon>
        <taxon>Bifidobacterium</taxon>
    </lineage>
</organism>
<dbReference type="Pfam" id="PF03374">
    <property type="entry name" value="ANT"/>
    <property type="match status" value="1"/>
</dbReference>
<dbReference type="PANTHER" id="PTHR36180:SF2">
    <property type="entry name" value="BRO FAMILY PROTEIN"/>
    <property type="match status" value="1"/>
</dbReference>
<proteinExistence type="predicted"/>
<accession>A0A4Q5AB36</accession>
<dbReference type="PANTHER" id="PTHR36180">
    <property type="entry name" value="DNA-BINDING PROTEIN-RELATED-RELATED"/>
    <property type="match status" value="1"/>
</dbReference>
<comment type="caution">
    <text evidence="2">The sequence shown here is derived from an EMBL/GenBank/DDBJ whole genome shotgun (WGS) entry which is preliminary data.</text>
</comment>
<feature type="domain" description="Bro-N" evidence="1">
    <location>
        <begin position="2"/>
        <end position="106"/>
    </location>
</feature>
<evidence type="ECO:0000313" key="2">
    <source>
        <dbReference type="EMBL" id="RYQ20876.1"/>
    </source>
</evidence>
<sequence>MTSEIANYDFHGSAVRIHTGGETVEYCARDIAATLGYTNTSKAISDHCRGVTNRYPIVDSLGRTQEATFISEGDVYRLIVSSQLPAAVEFEHWLFDEVVPQIRRTGGYIPVQAADDEKSILARAVLIAQNTISEKDKIIEAQRSHIEQTEPLAKTALAFTAANGTMSIRAAARQFSQLDPSMTLTRVYQLLRADGYIEQHSCAPTVKATRPGYLKPKTGVRPDGKIASQYAHFTPKGMGWFVQRYIYGTAQGTLAGTGMEA</sequence>
<reference evidence="2 3" key="1">
    <citation type="submission" date="2018-12" db="EMBL/GenBank/DDBJ databases">
        <title>Unveiling genomic diversity among members of the Bifidobacterium pseudolongum species, a widely distributed gut commensal of the animal kingdom.</title>
        <authorList>
            <person name="Lugli G.A."/>
            <person name="Duranti S."/>
            <person name="Albert K."/>
            <person name="Mancabelli L."/>
            <person name="Napoli S."/>
            <person name="Viappiani A."/>
            <person name="Anzalone R."/>
            <person name="Longhi G."/>
            <person name="Milani C."/>
            <person name="Turroni F."/>
            <person name="Alessandri G."/>
            <person name="Sela D.A."/>
            <person name="Van Sinderen D."/>
            <person name="Ventura M."/>
        </authorList>
    </citation>
    <scope>NUCLEOTIDE SEQUENCE [LARGE SCALE GENOMIC DNA]</scope>
    <source>
        <strain evidence="2 3">2071B</strain>
    </source>
</reference>
<evidence type="ECO:0000313" key="3">
    <source>
        <dbReference type="Proteomes" id="UP000291187"/>
    </source>
</evidence>
<dbReference type="Pfam" id="PF02498">
    <property type="entry name" value="Bro-N"/>
    <property type="match status" value="1"/>
</dbReference>
<dbReference type="PROSITE" id="PS51750">
    <property type="entry name" value="BRO_N"/>
    <property type="match status" value="1"/>
</dbReference>
<evidence type="ECO:0000259" key="1">
    <source>
        <dbReference type="PROSITE" id="PS51750"/>
    </source>
</evidence>
<dbReference type="InterPro" id="IPR003497">
    <property type="entry name" value="BRO_N_domain"/>
</dbReference>
<gene>
    <name evidence="2" type="ORF">PG2071B_0297</name>
</gene>
<dbReference type="RefSeq" id="WP_129863977.1">
    <property type="nucleotide sequence ID" value="NZ_RYUM01000003.1"/>
</dbReference>
<dbReference type="SMART" id="SM01040">
    <property type="entry name" value="Bro-N"/>
    <property type="match status" value="1"/>
</dbReference>
<dbReference type="GO" id="GO:0003677">
    <property type="term" value="F:DNA binding"/>
    <property type="evidence" value="ECO:0007669"/>
    <property type="project" value="InterPro"/>
</dbReference>
<dbReference type="Proteomes" id="UP000291187">
    <property type="component" value="Unassembled WGS sequence"/>
</dbReference>
<protein>
    <submittedName>
        <fullName evidence="2">Phage anti-repressor protein</fullName>
    </submittedName>
</protein>
<dbReference type="EMBL" id="RYUM01000003">
    <property type="protein sequence ID" value="RYQ20876.1"/>
    <property type="molecule type" value="Genomic_DNA"/>
</dbReference>
<name>A0A4Q5AB36_9BIFI</name>
<dbReference type="InterPro" id="IPR005039">
    <property type="entry name" value="Ant_C"/>
</dbReference>
<dbReference type="AlphaFoldDB" id="A0A4Q5AB36"/>